<dbReference type="InterPro" id="IPR013022">
    <property type="entry name" value="Xyl_isomerase-like_TIM-brl"/>
</dbReference>
<evidence type="ECO:0000313" key="2">
    <source>
        <dbReference type="EMBL" id="PJA40693.1"/>
    </source>
</evidence>
<dbReference type="EMBL" id="PFWY01000080">
    <property type="protein sequence ID" value="PJA40693.1"/>
    <property type="molecule type" value="Genomic_DNA"/>
</dbReference>
<protein>
    <recommendedName>
        <fullName evidence="1">Xylose isomerase-like TIM barrel domain-containing protein</fullName>
    </recommendedName>
</protein>
<evidence type="ECO:0000259" key="1">
    <source>
        <dbReference type="Pfam" id="PF01261"/>
    </source>
</evidence>
<accession>A0A2M7X3F2</accession>
<evidence type="ECO:0000313" key="3">
    <source>
        <dbReference type="Proteomes" id="UP000230683"/>
    </source>
</evidence>
<reference evidence="3" key="1">
    <citation type="submission" date="2017-09" db="EMBL/GenBank/DDBJ databases">
        <title>Depth-based differentiation of microbial function through sediment-hosted aquifers and enrichment of novel symbionts in the deep terrestrial subsurface.</title>
        <authorList>
            <person name="Probst A.J."/>
            <person name="Ladd B."/>
            <person name="Jarett J.K."/>
            <person name="Geller-Mcgrath D.E."/>
            <person name="Sieber C.M.K."/>
            <person name="Emerson J.B."/>
            <person name="Anantharaman K."/>
            <person name="Thomas B.C."/>
            <person name="Malmstrom R."/>
            <person name="Stieglmeier M."/>
            <person name="Klingl A."/>
            <person name="Woyke T."/>
            <person name="Ryan C.M."/>
            <person name="Banfield J.F."/>
        </authorList>
    </citation>
    <scope>NUCLEOTIDE SEQUENCE [LARGE SCALE GENOMIC DNA]</scope>
</reference>
<dbReference type="AlphaFoldDB" id="A0A2M7X3F2"/>
<comment type="caution">
    <text evidence="2">The sequence shown here is derived from an EMBL/GenBank/DDBJ whole genome shotgun (WGS) entry which is preliminary data.</text>
</comment>
<dbReference type="InterPro" id="IPR036237">
    <property type="entry name" value="Xyl_isomerase-like_sf"/>
</dbReference>
<gene>
    <name evidence="2" type="ORF">CO178_01730</name>
</gene>
<dbReference type="Proteomes" id="UP000230683">
    <property type="component" value="Unassembled WGS sequence"/>
</dbReference>
<dbReference type="SUPFAM" id="SSF51658">
    <property type="entry name" value="Xylose isomerase-like"/>
    <property type="match status" value="1"/>
</dbReference>
<name>A0A2M7X3F2_UNCKA</name>
<dbReference type="Gene3D" id="3.20.20.150">
    <property type="entry name" value="Divalent-metal-dependent TIM barrel enzymes"/>
    <property type="match status" value="1"/>
</dbReference>
<organism evidence="2 3">
    <name type="scientific">candidate division WWE3 bacterium CG_4_9_14_3_um_filter_34_6</name>
    <dbReference type="NCBI Taxonomy" id="1975079"/>
    <lineage>
        <taxon>Bacteria</taxon>
        <taxon>Katanobacteria</taxon>
    </lineage>
</organism>
<feature type="domain" description="Xylose isomerase-like TIM barrel" evidence="1">
    <location>
        <begin position="142"/>
        <end position="243"/>
    </location>
</feature>
<sequence length="309" mass="34415">MVDQYYLRLPKSTNSILDDPTIVKNAVADFFEDGIIASEIAQNECALHCIVHGPFSAFDLRSCEFIGHVPERRANVPSISEVDLEDMFFARQGEMPMDFRHAYTKLKIVEKASGILGYEPTPIGNLSSDLYMSPVDYLALFLLQTKSELDTMQHVGNRTIVLHPDSLFYIACNSKENIHLTVASLNEIAKSLKCKIVFENVVFGRDIYKQVFPWAEDLVDISEMVNGCSNLGVCIDLMHLLRVSKEGSLQVAINILRSFATEGKPIVIHARWANGNGSHGLDSNDPDVGNVISLAYELGVPVVYEPDNY</sequence>
<dbReference type="Pfam" id="PF01261">
    <property type="entry name" value="AP_endonuc_2"/>
    <property type="match status" value="1"/>
</dbReference>
<proteinExistence type="predicted"/>